<accession>A0A4S8L7Z5</accession>
<protein>
    <submittedName>
        <fullName evidence="2">Uncharacterized protein</fullName>
    </submittedName>
</protein>
<name>A0A4S8L7Z5_DENBC</name>
<keyword evidence="3" id="KW-1185">Reference proteome</keyword>
<evidence type="ECO:0000313" key="2">
    <source>
        <dbReference type="EMBL" id="THU84651.1"/>
    </source>
</evidence>
<keyword evidence="1" id="KW-1133">Transmembrane helix</keyword>
<keyword evidence="1" id="KW-0812">Transmembrane</keyword>
<evidence type="ECO:0000313" key="3">
    <source>
        <dbReference type="Proteomes" id="UP000297245"/>
    </source>
</evidence>
<gene>
    <name evidence="2" type="ORF">K435DRAFT_806531</name>
</gene>
<dbReference type="Proteomes" id="UP000297245">
    <property type="component" value="Unassembled WGS sequence"/>
</dbReference>
<sequence>MLGPARRTETRVASESESDVGQLLSDDLEGISHWFTLVDTCIFSGPVEGTLIIISYGYIRPLILEHTGPSAAPPLFLPYSSCFKVAPYANMGINEAFVVFVGFGLALTFIVSCSNIHAAMHSESKLSLPSS</sequence>
<evidence type="ECO:0000256" key="1">
    <source>
        <dbReference type="SAM" id="Phobius"/>
    </source>
</evidence>
<proteinExistence type="predicted"/>
<keyword evidence="1" id="KW-0472">Membrane</keyword>
<dbReference type="OrthoDB" id="196717at2759"/>
<organism evidence="2 3">
    <name type="scientific">Dendrothele bispora (strain CBS 962.96)</name>
    <dbReference type="NCBI Taxonomy" id="1314807"/>
    <lineage>
        <taxon>Eukaryota</taxon>
        <taxon>Fungi</taxon>
        <taxon>Dikarya</taxon>
        <taxon>Basidiomycota</taxon>
        <taxon>Agaricomycotina</taxon>
        <taxon>Agaricomycetes</taxon>
        <taxon>Agaricomycetidae</taxon>
        <taxon>Agaricales</taxon>
        <taxon>Agaricales incertae sedis</taxon>
        <taxon>Dendrothele</taxon>
    </lineage>
</organism>
<dbReference type="EMBL" id="ML179587">
    <property type="protein sequence ID" value="THU84651.1"/>
    <property type="molecule type" value="Genomic_DNA"/>
</dbReference>
<feature type="transmembrane region" description="Helical" evidence="1">
    <location>
        <begin position="97"/>
        <end position="120"/>
    </location>
</feature>
<dbReference type="AlphaFoldDB" id="A0A4S8L7Z5"/>
<reference evidence="2 3" key="1">
    <citation type="journal article" date="2019" name="Nat. Ecol. Evol.">
        <title>Megaphylogeny resolves global patterns of mushroom evolution.</title>
        <authorList>
            <person name="Varga T."/>
            <person name="Krizsan K."/>
            <person name="Foldi C."/>
            <person name="Dima B."/>
            <person name="Sanchez-Garcia M."/>
            <person name="Sanchez-Ramirez S."/>
            <person name="Szollosi G.J."/>
            <person name="Szarkandi J.G."/>
            <person name="Papp V."/>
            <person name="Albert L."/>
            <person name="Andreopoulos W."/>
            <person name="Angelini C."/>
            <person name="Antonin V."/>
            <person name="Barry K.W."/>
            <person name="Bougher N.L."/>
            <person name="Buchanan P."/>
            <person name="Buyck B."/>
            <person name="Bense V."/>
            <person name="Catcheside P."/>
            <person name="Chovatia M."/>
            <person name="Cooper J."/>
            <person name="Damon W."/>
            <person name="Desjardin D."/>
            <person name="Finy P."/>
            <person name="Geml J."/>
            <person name="Haridas S."/>
            <person name="Hughes K."/>
            <person name="Justo A."/>
            <person name="Karasinski D."/>
            <person name="Kautmanova I."/>
            <person name="Kiss B."/>
            <person name="Kocsube S."/>
            <person name="Kotiranta H."/>
            <person name="LaButti K.M."/>
            <person name="Lechner B.E."/>
            <person name="Liimatainen K."/>
            <person name="Lipzen A."/>
            <person name="Lukacs Z."/>
            <person name="Mihaltcheva S."/>
            <person name="Morgado L.N."/>
            <person name="Niskanen T."/>
            <person name="Noordeloos M.E."/>
            <person name="Ohm R.A."/>
            <person name="Ortiz-Santana B."/>
            <person name="Ovrebo C."/>
            <person name="Racz N."/>
            <person name="Riley R."/>
            <person name="Savchenko A."/>
            <person name="Shiryaev A."/>
            <person name="Soop K."/>
            <person name="Spirin V."/>
            <person name="Szebenyi C."/>
            <person name="Tomsovsky M."/>
            <person name="Tulloss R.E."/>
            <person name="Uehling J."/>
            <person name="Grigoriev I.V."/>
            <person name="Vagvolgyi C."/>
            <person name="Papp T."/>
            <person name="Martin F.M."/>
            <person name="Miettinen O."/>
            <person name="Hibbett D.S."/>
            <person name="Nagy L.G."/>
        </authorList>
    </citation>
    <scope>NUCLEOTIDE SEQUENCE [LARGE SCALE GENOMIC DNA]</scope>
    <source>
        <strain evidence="2 3">CBS 962.96</strain>
    </source>
</reference>